<name>A0ACC0CS01_9PEZI</name>
<comment type="caution">
    <text evidence="1">The sequence shown here is derived from an EMBL/GenBank/DDBJ whole genome shotgun (WGS) entry which is preliminary data.</text>
</comment>
<accession>A0ACC0CS01</accession>
<gene>
    <name evidence="1" type="ORF">F4821DRAFT_195981</name>
</gene>
<evidence type="ECO:0000313" key="1">
    <source>
        <dbReference type="EMBL" id="KAI6083186.1"/>
    </source>
</evidence>
<organism evidence="1 2">
    <name type="scientific">Hypoxylon rubiginosum</name>
    <dbReference type="NCBI Taxonomy" id="110542"/>
    <lineage>
        <taxon>Eukaryota</taxon>
        <taxon>Fungi</taxon>
        <taxon>Dikarya</taxon>
        <taxon>Ascomycota</taxon>
        <taxon>Pezizomycotina</taxon>
        <taxon>Sordariomycetes</taxon>
        <taxon>Xylariomycetidae</taxon>
        <taxon>Xylariales</taxon>
        <taxon>Hypoxylaceae</taxon>
        <taxon>Hypoxylon</taxon>
    </lineage>
</organism>
<dbReference type="Proteomes" id="UP001497680">
    <property type="component" value="Unassembled WGS sequence"/>
</dbReference>
<evidence type="ECO:0000313" key="2">
    <source>
        <dbReference type="Proteomes" id="UP001497680"/>
    </source>
</evidence>
<proteinExistence type="predicted"/>
<keyword evidence="2" id="KW-1185">Reference proteome</keyword>
<reference evidence="1 2" key="1">
    <citation type="journal article" date="2022" name="New Phytol.">
        <title>Ecological generalism drives hyperdiversity of secondary metabolite gene clusters in xylarialean endophytes.</title>
        <authorList>
            <person name="Franco M.E.E."/>
            <person name="Wisecaver J.H."/>
            <person name="Arnold A.E."/>
            <person name="Ju Y.M."/>
            <person name="Slot J.C."/>
            <person name="Ahrendt S."/>
            <person name="Moore L.P."/>
            <person name="Eastman K.E."/>
            <person name="Scott K."/>
            <person name="Konkel Z."/>
            <person name="Mondo S.J."/>
            <person name="Kuo A."/>
            <person name="Hayes R.D."/>
            <person name="Haridas S."/>
            <person name="Andreopoulos B."/>
            <person name="Riley R."/>
            <person name="LaButti K."/>
            <person name="Pangilinan J."/>
            <person name="Lipzen A."/>
            <person name="Amirebrahimi M."/>
            <person name="Yan J."/>
            <person name="Adam C."/>
            <person name="Keymanesh K."/>
            <person name="Ng V."/>
            <person name="Louie K."/>
            <person name="Northen T."/>
            <person name="Drula E."/>
            <person name="Henrissat B."/>
            <person name="Hsieh H.M."/>
            <person name="Youens-Clark K."/>
            <person name="Lutzoni F."/>
            <person name="Miadlikowska J."/>
            <person name="Eastwood D.C."/>
            <person name="Hamelin R.C."/>
            <person name="Grigoriev I.V."/>
            <person name="U'Ren J.M."/>
        </authorList>
    </citation>
    <scope>NUCLEOTIDE SEQUENCE [LARGE SCALE GENOMIC DNA]</scope>
    <source>
        <strain evidence="1 2">ER1909</strain>
    </source>
</reference>
<protein>
    <submittedName>
        <fullName evidence="1">Uncharacterized protein</fullName>
    </submittedName>
</protein>
<dbReference type="EMBL" id="MU394356">
    <property type="protein sequence ID" value="KAI6083186.1"/>
    <property type="molecule type" value="Genomic_DNA"/>
</dbReference>
<sequence>MLEKDRIIKQRDGLLESHGLESRRLAEMLDKERQAHRNTKNQFETFQRTHQHVSRTVTSQDSRILELETSRATDKKKMAQLEASFKEQLNERNNLLLVLWTRLSSLCGTDWAHDNSLINGRALPSLESVSTMLPGFTKNLLGAVKTIEAIVGNFQSRIKSVERELWKEYQTLESSLEAKSKKLERLETVVRSGIAAGNFDMQTKMSQLETAYRALKIENATLQRANDARTRGAGWSGLKKGSSNGSHEDLIDGGSPAPSVPTGPHRKDSRIPRSKPSQLEVNSSSEKSRASSMSRSASVMGAADLERLGTSSGDNASGKSGDDNRWMFRLRELEYKLKQEREARHMDRAAARQRIQDSERQNTELAAELVRAKRRGTGE</sequence>